<proteinExistence type="predicted"/>
<evidence type="ECO:0000256" key="5">
    <source>
        <dbReference type="ARBA" id="ARBA00022737"/>
    </source>
</evidence>
<evidence type="ECO:0000313" key="11">
    <source>
        <dbReference type="Proteomes" id="UP000054266"/>
    </source>
</evidence>
<keyword evidence="11" id="KW-1185">Reference proteome</keyword>
<reference evidence="10 11" key="1">
    <citation type="submission" date="2015-01" db="EMBL/GenBank/DDBJ databases">
        <title>The Genome Sequence of Capronia semiimmersa CBS27337.</title>
        <authorList>
            <consortium name="The Broad Institute Genomics Platform"/>
            <person name="Cuomo C."/>
            <person name="de Hoog S."/>
            <person name="Gorbushina A."/>
            <person name="Stielow B."/>
            <person name="Teixiera M."/>
            <person name="Abouelleil A."/>
            <person name="Chapman S.B."/>
            <person name="Priest M."/>
            <person name="Young S.K."/>
            <person name="Wortman J."/>
            <person name="Nusbaum C."/>
            <person name="Birren B."/>
        </authorList>
    </citation>
    <scope>NUCLEOTIDE SEQUENCE [LARGE SCALE GENOMIC DNA]</scope>
    <source>
        <strain evidence="10 11">CBS 27337</strain>
    </source>
</reference>
<dbReference type="SUPFAM" id="SSF57850">
    <property type="entry name" value="RING/U-box"/>
    <property type="match status" value="2"/>
</dbReference>
<dbReference type="PANTHER" id="PTHR11685">
    <property type="entry name" value="RBR FAMILY RING FINGER AND IBR DOMAIN-CONTAINING"/>
    <property type="match status" value="1"/>
</dbReference>
<dbReference type="InterPro" id="IPR017907">
    <property type="entry name" value="Znf_RING_CS"/>
</dbReference>
<name>A0A0D2F9C9_9EURO</name>
<organism evidence="10 11">
    <name type="scientific">Phialophora macrospora</name>
    <dbReference type="NCBI Taxonomy" id="1851006"/>
    <lineage>
        <taxon>Eukaryota</taxon>
        <taxon>Fungi</taxon>
        <taxon>Dikarya</taxon>
        <taxon>Ascomycota</taxon>
        <taxon>Pezizomycotina</taxon>
        <taxon>Eurotiomycetes</taxon>
        <taxon>Chaetothyriomycetidae</taxon>
        <taxon>Chaetothyriales</taxon>
        <taxon>Herpotrichiellaceae</taxon>
        <taxon>Phialophora</taxon>
    </lineage>
</organism>
<evidence type="ECO:0000256" key="2">
    <source>
        <dbReference type="ARBA" id="ARBA00012251"/>
    </source>
</evidence>
<dbReference type="CDD" id="cd22584">
    <property type="entry name" value="Rcat_RBR_unk"/>
    <property type="match status" value="1"/>
</dbReference>
<comment type="catalytic activity">
    <reaction evidence="1">
        <text>[E2 ubiquitin-conjugating enzyme]-S-ubiquitinyl-L-cysteine + [acceptor protein]-L-lysine = [E2 ubiquitin-conjugating enzyme]-L-cysteine + [acceptor protein]-N(6)-ubiquitinyl-L-lysine.</text>
        <dbReference type="EC" id="2.3.2.31"/>
    </reaction>
</comment>
<dbReference type="SMART" id="SM00647">
    <property type="entry name" value="IBR"/>
    <property type="match status" value="1"/>
</dbReference>
<keyword evidence="4" id="KW-0479">Metal-binding</keyword>
<evidence type="ECO:0000313" key="10">
    <source>
        <dbReference type="EMBL" id="KIW64608.1"/>
    </source>
</evidence>
<dbReference type="PROSITE" id="PS51873">
    <property type="entry name" value="TRIAD"/>
    <property type="match status" value="1"/>
</dbReference>
<dbReference type="AlphaFoldDB" id="A0A0D2F9C9"/>
<dbReference type="GO" id="GO:0061630">
    <property type="term" value="F:ubiquitin protein ligase activity"/>
    <property type="evidence" value="ECO:0007669"/>
    <property type="project" value="UniProtKB-EC"/>
</dbReference>
<dbReference type="PROSITE" id="PS00518">
    <property type="entry name" value="ZF_RING_1"/>
    <property type="match status" value="1"/>
</dbReference>
<sequence length="348" mass="39374">MLIHNAALADEVSALNAIYGDGLLVASFSDDHHTTLSLKLPTFGFSFLLRVFDDYPQSPPEMLGVDDLVESLKPEVQQFAVYLGACIRAVHYPETVCLFDAIEEFESIYQSLQPKSQQSDDVSEPEPVDRAEILRDLALRAKAKLNVESAKKLAGDSPFDIVDCSSCLEPFFRVDTANLKCRHSFCDECLGDGVISSFNSGSDLTCCGQSVPIKVIQQRCGFKDEFMDAYRLWLQERHEPNPTYCPWEDCLVYIPRRFIRDDFARCPFCKRAMCMLCKKKDHGGVCRQDAKLKRLIEQSKWKFCPCGQLVEKNDGCNHMTCRCGREFCYACGKPYDDRTPTCSCGLFE</sequence>
<dbReference type="EMBL" id="KN846961">
    <property type="protein sequence ID" value="KIW64608.1"/>
    <property type="molecule type" value="Genomic_DNA"/>
</dbReference>
<gene>
    <name evidence="10" type="ORF">PV04_09531</name>
</gene>
<dbReference type="HOGENOM" id="CLU_796928_0_0_1"/>
<keyword evidence="3" id="KW-0808">Transferase</keyword>
<keyword evidence="7" id="KW-0833">Ubl conjugation pathway</keyword>
<evidence type="ECO:0000256" key="8">
    <source>
        <dbReference type="ARBA" id="ARBA00022833"/>
    </source>
</evidence>
<evidence type="ECO:0000256" key="1">
    <source>
        <dbReference type="ARBA" id="ARBA00001798"/>
    </source>
</evidence>
<dbReference type="InterPro" id="IPR031127">
    <property type="entry name" value="E3_UB_ligase_RBR"/>
</dbReference>
<dbReference type="InterPro" id="IPR044066">
    <property type="entry name" value="TRIAD_supradom"/>
</dbReference>
<evidence type="ECO:0000256" key="6">
    <source>
        <dbReference type="ARBA" id="ARBA00022771"/>
    </source>
</evidence>
<dbReference type="Pfam" id="PF01485">
    <property type="entry name" value="IBR"/>
    <property type="match status" value="2"/>
</dbReference>
<evidence type="ECO:0000256" key="3">
    <source>
        <dbReference type="ARBA" id="ARBA00022679"/>
    </source>
</evidence>
<keyword evidence="8" id="KW-0862">Zinc</keyword>
<dbReference type="GO" id="GO:0016567">
    <property type="term" value="P:protein ubiquitination"/>
    <property type="evidence" value="ECO:0007669"/>
    <property type="project" value="InterPro"/>
</dbReference>
<dbReference type="CDD" id="cd20335">
    <property type="entry name" value="BRcat_RBR"/>
    <property type="match status" value="1"/>
</dbReference>
<feature type="domain" description="RING-type" evidence="9">
    <location>
        <begin position="160"/>
        <end position="348"/>
    </location>
</feature>
<dbReference type="STRING" id="5601.A0A0D2F9C9"/>
<accession>A0A0D2F9C9</accession>
<dbReference type="InterPro" id="IPR002867">
    <property type="entry name" value="IBR_dom"/>
</dbReference>
<dbReference type="EC" id="2.3.2.31" evidence="2"/>
<protein>
    <recommendedName>
        <fullName evidence="2">RBR-type E3 ubiquitin transferase</fullName>
        <ecNumber evidence="2">2.3.2.31</ecNumber>
    </recommendedName>
</protein>
<dbReference type="Proteomes" id="UP000054266">
    <property type="component" value="Unassembled WGS sequence"/>
</dbReference>
<dbReference type="Gene3D" id="1.20.120.1750">
    <property type="match status" value="1"/>
</dbReference>
<evidence type="ECO:0000256" key="4">
    <source>
        <dbReference type="ARBA" id="ARBA00022723"/>
    </source>
</evidence>
<keyword evidence="5" id="KW-0677">Repeat</keyword>
<evidence type="ECO:0000259" key="9">
    <source>
        <dbReference type="PROSITE" id="PS51873"/>
    </source>
</evidence>
<keyword evidence="6" id="KW-0863">Zinc-finger</keyword>
<evidence type="ECO:0000256" key="7">
    <source>
        <dbReference type="ARBA" id="ARBA00022786"/>
    </source>
</evidence>
<dbReference type="GO" id="GO:0008270">
    <property type="term" value="F:zinc ion binding"/>
    <property type="evidence" value="ECO:0007669"/>
    <property type="project" value="UniProtKB-KW"/>
</dbReference>